<evidence type="ECO:0000259" key="8">
    <source>
        <dbReference type="Pfam" id="PF02687"/>
    </source>
</evidence>
<keyword evidence="3 7" id="KW-0812">Transmembrane</keyword>
<dbReference type="AlphaFoldDB" id="A0A923RUN0"/>
<protein>
    <submittedName>
        <fullName evidence="10">ABC transporter permease</fullName>
    </submittedName>
</protein>
<evidence type="ECO:0000256" key="2">
    <source>
        <dbReference type="ARBA" id="ARBA00022475"/>
    </source>
</evidence>
<feature type="transmembrane region" description="Helical" evidence="7">
    <location>
        <begin position="21"/>
        <end position="42"/>
    </location>
</feature>
<keyword evidence="11" id="KW-1185">Reference proteome</keyword>
<feature type="transmembrane region" description="Helical" evidence="7">
    <location>
        <begin position="375"/>
        <end position="399"/>
    </location>
</feature>
<dbReference type="PANTHER" id="PTHR30572">
    <property type="entry name" value="MEMBRANE COMPONENT OF TRANSPORTER-RELATED"/>
    <property type="match status" value="1"/>
</dbReference>
<evidence type="ECO:0000313" key="11">
    <source>
        <dbReference type="Proteomes" id="UP000606499"/>
    </source>
</evidence>
<evidence type="ECO:0000256" key="3">
    <source>
        <dbReference type="ARBA" id="ARBA00022692"/>
    </source>
</evidence>
<gene>
    <name evidence="10" type="ORF">H8S45_01350</name>
</gene>
<dbReference type="Pfam" id="PF12704">
    <property type="entry name" value="MacB_PCD"/>
    <property type="match status" value="1"/>
</dbReference>
<evidence type="ECO:0000256" key="7">
    <source>
        <dbReference type="SAM" id="Phobius"/>
    </source>
</evidence>
<evidence type="ECO:0000256" key="5">
    <source>
        <dbReference type="ARBA" id="ARBA00023136"/>
    </source>
</evidence>
<evidence type="ECO:0000259" key="9">
    <source>
        <dbReference type="Pfam" id="PF12704"/>
    </source>
</evidence>
<dbReference type="InterPro" id="IPR003838">
    <property type="entry name" value="ABC3_permease_C"/>
</dbReference>
<dbReference type="RefSeq" id="WP_054325968.1">
    <property type="nucleotide sequence ID" value="NZ_JACOPL010000001.1"/>
</dbReference>
<dbReference type="GO" id="GO:0022857">
    <property type="term" value="F:transmembrane transporter activity"/>
    <property type="evidence" value="ECO:0007669"/>
    <property type="project" value="TreeGrafter"/>
</dbReference>
<comment type="similarity">
    <text evidence="6">Belongs to the ABC-4 integral membrane protein family.</text>
</comment>
<reference evidence="10" key="1">
    <citation type="submission" date="2020-08" db="EMBL/GenBank/DDBJ databases">
        <title>Genome public.</title>
        <authorList>
            <person name="Liu C."/>
            <person name="Sun Q."/>
        </authorList>
    </citation>
    <scope>NUCLEOTIDE SEQUENCE</scope>
    <source>
        <strain evidence="10">NSJ-28</strain>
    </source>
</reference>
<dbReference type="Pfam" id="PF02687">
    <property type="entry name" value="FtsX"/>
    <property type="match status" value="1"/>
</dbReference>
<feature type="domain" description="MacB-like periplasmic core" evidence="9">
    <location>
        <begin position="21"/>
        <end position="242"/>
    </location>
</feature>
<dbReference type="GO" id="GO:0005886">
    <property type="term" value="C:plasma membrane"/>
    <property type="evidence" value="ECO:0007669"/>
    <property type="project" value="UniProtKB-SubCell"/>
</dbReference>
<sequence>MNWLQTVRMAFKSILNNKVRSILTMLGIIIGVASVIAIVSSIQGTSKLQRLQYEAMGVNRIDVFGYGGRSKDWKDFEEYLDTELADKVSAWSPQIQYYDWQSDGVQYRTKKLSNDSDNNGWTNMYFGNEHYGEVSNLTISAGRDLSKADCDNRAKVCVIGETLRKYFFGAMSPIGQELRIGGKSFEIVGVYKGKFSGKLNTQDQMLVMPYTLQSSMMSTSYFDSKNYIIKAAATEDIAELTETLLPEYMQSRCESFSAYSDSQYQEQQEASSNLLALLGGGVAGISLLVGGIGIMNIMLVSVTERTREIGIRMAIGARKRDIIGQFLVEAAVVSCCGGVIGIIVGCFLSAILGNFMVARQMAQNTYLPSIEHFTVLPSIGLILGAFLFSALLGIIFGLYPANKASNLQPVDALRTQ</sequence>
<keyword evidence="2" id="KW-1003">Cell membrane</keyword>
<name>A0A923RUN0_9FIRM</name>
<feature type="domain" description="ABC3 transporter permease C-terminal" evidence="8">
    <location>
        <begin position="282"/>
        <end position="409"/>
    </location>
</feature>
<proteinExistence type="inferred from homology"/>
<comment type="subcellular location">
    <subcellularLocation>
        <location evidence="1">Cell membrane</location>
        <topology evidence="1">Multi-pass membrane protein</topology>
    </subcellularLocation>
</comment>
<accession>A0A923RUN0</accession>
<dbReference type="PANTHER" id="PTHR30572:SF4">
    <property type="entry name" value="ABC TRANSPORTER PERMEASE YTRF"/>
    <property type="match status" value="1"/>
</dbReference>
<evidence type="ECO:0000256" key="6">
    <source>
        <dbReference type="ARBA" id="ARBA00038076"/>
    </source>
</evidence>
<organism evidence="10 11">
    <name type="scientific">Agathobaculum faecis</name>
    <dbReference type="NCBI Taxonomy" id="2763013"/>
    <lineage>
        <taxon>Bacteria</taxon>
        <taxon>Bacillati</taxon>
        <taxon>Bacillota</taxon>
        <taxon>Clostridia</taxon>
        <taxon>Eubacteriales</taxon>
        <taxon>Butyricicoccaceae</taxon>
        <taxon>Agathobaculum</taxon>
    </lineage>
</organism>
<dbReference type="Proteomes" id="UP000606499">
    <property type="component" value="Unassembled WGS sequence"/>
</dbReference>
<comment type="caution">
    <text evidence="10">The sequence shown here is derived from an EMBL/GenBank/DDBJ whole genome shotgun (WGS) entry which is preliminary data.</text>
</comment>
<evidence type="ECO:0000256" key="1">
    <source>
        <dbReference type="ARBA" id="ARBA00004651"/>
    </source>
</evidence>
<dbReference type="InterPro" id="IPR025857">
    <property type="entry name" value="MacB_PCD"/>
</dbReference>
<dbReference type="InterPro" id="IPR050250">
    <property type="entry name" value="Macrolide_Exporter_MacB"/>
</dbReference>
<keyword evidence="5 7" id="KW-0472">Membrane</keyword>
<feature type="transmembrane region" description="Helical" evidence="7">
    <location>
        <begin position="274"/>
        <end position="301"/>
    </location>
</feature>
<evidence type="ECO:0000256" key="4">
    <source>
        <dbReference type="ARBA" id="ARBA00022989"/>
    </source>
</evidence>
<dbReference type="EMBL" id="JACOPL010000001">
    <property type="protein sequence ID" value="MBC5724122.1"/>
    <property type="molecule type" value="Genomic_DNA"/>
</dbReference>
<feature type="transmembrane region" description="Helical" evidence="7">
    <location>
        <begin position="322"/>
        <end position="355"/>
    </location>
</feature>
<evidence type="ECO:0000313" key="10">
    <source>
        <dbReference type="EMBL" id="MBC5724122.1"/>
    </source>
</evidence>
<keyword evidence="4 7" id="KW-1133">Transmembrane helix</keyword>